<dbReference type="Gene3D" id="2.70.130.10">
    <property type="entry name" value="Mannose-6-phosphate receptor binding domain"/>
    <property type="match status" value="1"/>
</dbReference>
<dbReference type="PROSITE" id="PS51914">
    <property type="entry name" value="MRH"/>
    <property type="match status" value="1"/>
</dbReference>
<reference evidence="10 11" key="1">
    <citation type="submission" date="2024-02" db="EMBL/GenBank/DDBJ databases">
        <authorList>
            <person name="Daric V."/>
            <person name="Darras S."/>
        </authorList>
    </citation>
    <scope>NUCLEOTIDE SEQUENCE [LARGE SCALE GENOMIC DNA]</scope>
</reference>
<feature type="domain" description="MRH" evidence="9">
    <location>
        <begin position="439"/>
        <end position="540"/>
    </location>
</feature>
<feature type="region of interest" description="Disordered" evidence="7">
    <location>
        <begin position="290"/>
        <end position="381"/>
    </location>
</feature>
<evidence type="ECO:0000256" key="4">
    <source>
        <dbReference type="ARBA" id="ARBA00023157"/>
    </source>
</evidence>
<sequence length="553" mass="63263">MICKACPVCLLIVIYISSIVESDYVEVVRPRGVSLTRKVFYDPLKDFTCLDGSRTISFQFVNDDYCDCSDGSDEPGTSACPDGQYHCTNAGFRPLNIPSSRVNDGVCDCCDGSDEWKNQSLCPNTCKELWRIEKEEREKQTAEESQGYTIRQELAETGRAKKVEREAALKDYEEKLGLLKETEEKLKSHKDEIEAKETEAKDAARKLMEEELAQKTAEENHQRGEQAFAEMDTDKDGSLVIDEILQHKELDPNLEDGSFTEEEAKAILQNDAVDLSVFMESVWPSINGSFETTLSPPIEEQEQPSAEVERHDAEEAAFREEELEKQALLEEENIDLEDENDDEYYEDDDEDEDLEDDDEDFSDEEDYEKNQAKETSADVKESFFYDDATRELIEEAEEARKRYQANQDSKKNIEREIESLQKGLDMDFGPDEAFQALQFKCFDFETLEYRYKLCPYDKTSQTPNKGGSETNLGRWGSWSGPENFRYSKMKYENGLGCWNGPARSTEVRIRCGLEQKILSVDEPSRCAYVFEFATPCACTQPEPAGDSFPRDEL</sequence>
<feature type="chain" id="PRO_5047203926" description="Glucosidase 2 subunit beta" evidence="8">
    <location>
        <begin position="23"/>
        <end position="553"/>
    </location>
</feature>
<dbReference type="PANTHER" id="PTHR12630:SF1">
    <property type="entry name" value="GLUCOSIDASE 2 SUBUNIT BETA"/>
    <property type="match status" value="1"/>
</dbReference>
<feature type="compositionally biased region" description="Basic and acidic residues" evidence="7">
    <location>
        <begin position="307"/>
        <end position="328"/>
    </location>
</feature>
<evidence type="ECO:0000256" key="8">
    <source>
        <dbReference type="SAM" id="SignalP"/>
    </source>
</evidence>
<keyword evidence="3" id="KW-0256">Endoplasmic reticulum</keyword>
<evidence type="ECO:0000259" key="9">
    <source>
        <dbReference type="PROSITE" id="PS51914"/>
    </source>
</evidence>
<dbReference type="EMBL" id="CAWYQH010000024">
    <property type="protein sequence ID" value="CAK8676005.1"/>
    <property type="molecule type" value="Genomic_DNA"/>
</dbReference>
<dbReference type="InterPro" id="IPR002172">
    <property type="entry name" value="LDrepeatLR_classA_rpt"/>
</dbReference>
<evidence type="ECO:0000313" key="11">
    <source>
        <dbReference type="Proteomes" id="UP001642483"/>
    </source>
</evidence>
<evidence type="ECO:0000256" key="7">
    <source>
        <dbReference type="SAM" id="MobiDB-lite"/>
    </source>
</evidence>
<dbReference type="Gene3D" id="4.10.400.10">
    <property type="entry name" value="Low-density Lipoprotein Receptor"/>
    <property type="match status" value="1"/>
</dbReference>
<organism evidence="10 11">
    <name type="scientific">Clavelina lepadiformis</name>
    <name type="common">Light-bulb sea squirt</name>
    <name type="synonym">Ascidia lepadiformis</name>
    <dbReference type="NCBI Taxonomy" id="159417"/>
    <lineage>
        <taxon>Eukaryota</taxon>
        <taxon>Metazoa</taxon>
        <taxon>Chordata</taxon>
        <taxon>Tunicata</taxon>
        <taxon>Ascidiacea</taxon>
        <taxon>Aplousobranchia</taxon>
        <taxon>Clavelinidae</taxon>
        <taxon>Clavelina</taxon>
    </lineage>
</organism>
<feature type="signal peptide" evidence="8">
    <location>
        <begin position="1"/>
        <end position="22"/>
    </location>
</feature>
<dbReference type="Pfam" id="PF12999">
    <property type="entry name" value="PRKCSH-like"/>
    <property type="match status" value="1"/>
</dbReference>
<evidence type="ECO:0000313" key="10">
    <source>
        <dbReference type="EMBL" id="CAK8676005.1"/>
    </source>
</evidence>
<evidence type="ECO:0000256" key="2">
    <source>
        <dbReference type="ARBA" id="ARBA00022729"/>
    </source>
</evidence>
<dbReference type="InterPro" id="IPR028146">
    <property type="entry name" value="PRKCSH_N"/>
</dbReference>
<keyword evidence="6" id="KW-0175">Coiled coil</keyword>
<accession>A0ABP0FC19</accession>
<dbReference type="PANTHER" id="PTHR12630">
    <property type="entry name" value="N-LINKED OLIGOSACCHARIDE PROCESSING"/>
    <property type="match status" value="1"/>
</dbReference>
<dbReference type="Proteomes" id="UP001642483">
    <property type="component" value="Unassembled WGS sequence"/>
</dbReference>
<feature type="coiled-coil region" evidence="6">
    <location>
        <begin position="165"/>
        <end position="220"/>
    </location>
</feature>
<evidence type="ECO:0000256" key="5">
    <source>
        <dbReference type="PROSITE-ProRule" id="PRU00124"/>
    </source>
</evidence>
<evidence type="ECO:0000256" key="3">
    <source>
        <dbReference type="ARBA" id="ARBA00022824"/>
    </source>
</evidence>
<comment type="caution">
    <text evidence="5">Lacks conserved residue(s) required for the propagation of feature annotation.</text>
</comment>
<keyword evidence="2 8" id="KW-0732">Signal</keyword>
<keyword evidence="4" id="KW-1015">Disulfide bond</keyword>
<dbReference type="InterPro" id="IPR039794">
    <property type="entry name" value="Gtb1-like"/>
</dbReference>
<dbReference type="InterPro" id="IPR044865">
    <property type="entry name" value="MRH_dom"/>
</dbReference>
<dbReference type="CDD" id="cd00112">
    <property type="entry name" value="LDLa"/>
    <property type="match status" value="1"/>
</dbReference>
<proteinExistence type="predicted"/>
<dbReference type="Pfam" id="PF13015">
    <property type="entry name" value="PRKCSH_1"/>
    <property type="match status" value="1"/>
</dbReference>
<keyword evidence="11" id="KW-1185">Reference proteome</keyword>
<feature type="compositionally biased region" description="Acidic residues" evidence="7">
    <location>
        <begin position="329"/>
        <end position="367"/>
    </location>
</feature>
<protein>
    <recommendedName>
        <fullName evidence="1">Glucosidase 2 subunit beta</fullName>
    </recommendedName>
</protein>
<dbReference type="InterPro" id="IPR036607">
    <property type="entry name" value="PRKCSH"/>
</dbReference>
<evidence type="ECO:0000256" key="1">
    <source>
        <dbReference type="ARBA" id="ARBA00022387"/>
    </source>
</evidence>
<dbReference type="SUPFAM" id="SSF50911">
    <property type="entry name" value="Mannose 6-phosphate receptor domain"/>
    <property type="match status" value="1"/>
</dbReference>
<gene>
    <name evidence="10" type="ORF">CVLEPA_LOCUS5516</name>
</gene>
<feature type="compositionally biased region" description="Basic and acidic residues" evidence="7">
    <location>
        <begin position="368"/>
        <end position="381"/>
    </location>
</feature>
<feature type="coiled-coil region" evidence="6">
    <location>
        <begin position="386"/>
        <end position="423"/>
    </location>
</feature>
<dbReference type="InterPro" id="IPR036055">
    <property type="entry name" value="LDL_receptor-like_sf"/>
</dbReference>
<evidence type="ECO:0000256" key="6">
    <source>
        <dbReference type="SAM" id="Coils"/>
    </source>
</evidence>
<name>A0ABP0FC19_CLALP</name>
<comment type="caution">
    <text evidence="10">The sequence shown here is derived from an EMBL/GenBank/DDBJ whole genome shotgun (WGS) entry which is preliminary data.</text>
</comment>
<dbReference type="InterPro" id="IPR009011">
    <property type="entry name" value="Man6P_isomerase_rcpt-bd_dom_sf"/>
</dbReference>
<dbReference type="PROSITE" id="PS50068">
    <property type="entry name" value="LDLRA_2"/>
    <property type="match status" value="1"/>
</dbReference>